<dbReference type="PROSITE" id="PS50190">
    <property type="entry name" value="SEC7"/>
    <property type="match status" value="1"/>
</dbReference>
<dbReference type="STRING" id="1965070.A0A443Q6H8"/>
<dbReference type="Proteomes" id="UP000285301">
    <property type="component" value="Unassembled WGS sequence"/>
</dbReference>
<protein>
    <submittedName>
        <fullName evidence="2">PH and SEC7 domain-containing protein 1-like isoform X3</fullName>
    </submittedName>
</protein>
<dbReference type="Gene3D" id="1.10.1000.11">
    <property type="entry name" value="Arf Nucleotide-binding Site Opener,domain 2"/>
    <property type="match status" value="1"/>
</dbReference>
<feature type="domain" description="SEC7" evidence="1">
    <location>
        <begin position="1"/>
        <end position="165"/>
    </location>
</feature>
<gene>
    <name evidence="2" type="ORF">B4U79_17141</name>
</gene>
<dbReference type="Pfam" id="PF01369">
    <property type="entry name" value="Sec7"/>
    <property type="match status" value="1"/>
</dbReference>
<keyword evidence="3" id="KW-1185">Reference proteome</keyword>
<dbReference type="AlphaFoldDB" id="A0A443Q6H8"/>
<dbReference type="InterPro" id="IPR035999">
    <property type="entry name" value="Sec7_dom_sf"/>
</dbReference>
<evidence type="ECO:0000313" key="3">
    <source>
        <dbReference type="Proteomes" id="UP000285301"/>
    </source>
</evidence>
<dbReference type="PANTHER" id="PTHR10663:SF376">
    <property type="entry name" value="PH AND SEC7 DOMAIN-CONTAINING PROTEIN"/>
    <property type="match status" value="1"/>
</dbReference>
<dbReference type="SUPFAM" id="SSF48425">
    <property type="entry name" value="Sec7 domain"/>
    <property type="match status" value="1"/>
</dbReference>
<dbReference type="InterPro" id="IPR023394">
    <property type="entry name" value="Sec7_C_sf"/>
</dbReference>
<evidence type="ECO:0000259" key="1">
    <source>
        <dbReference type="PROSITE" id="PS50190"/>
    </source>
</evidence>
<dbReference type="PANTHER" id="PTHR10663">
    <property type="entry name" value="GUANYL-NUCLEOTIDE EXCHANGE FACTOR"/>
    <property type="match status" value="1"/>
</dbReference>
<dbReference type="GO" id="GO:0005085">
    <property type="term" value="F:guanyl-nucleotide exchange factor activity"/>
    <property type="evidence" value="ECO:0007669"/>
    <property type="project" value="InterPro"/>
</dbReference>
<proteinExistence type="predicted"/>
<evidence type="ECO:0000313" key="2">
    <source>
        <dbReference type="EMBL" id="RWR98632.1"/>
    </source>
</evidence>
<sequence>MLFTTVQNVLYMTDAESTKILANKLYNLNGFKKLDVANLLARKGRYWQMVAAEFFKNFDFSNESLDAALRKVFELIGNIDGVEDAKLLLKRFGLRYRQCNRTFISAIVVSKLTVKLMALNNNLHGKQVDHKVSCDEFIECVAGLNDGDDFAPDILKELYESIRKQPLYLKW</sequence>
<accession>A0A443Q6H8</accession>
<comment type="caution">
    <text evidence="2">The sequence shown here is derived from an EMBL/GenBank/DDBJ whole genome shotgun (WGS) entry which is preliminary data.</text>
</comment>
<dbReference type="OrthoDB" id="2157641at2759"/>
<dbReference type="EMBL" id="NCKU01020227">
    <property type="protein sequence ID" value="RWR98632.1"/>
    <property type="molecule type" value="Genomic_DNA"/>
</dbReference>
<dbReference type="GO" id="GO:0032012">
    <property type="term" value="P:regulation of ARF protein signal transduction"/>
    <property type="evidence" value="ECO:0007669"/>
    <property type="project" value="InterPro"/>
</dbReference>
<dbReference type="SMART" id="SM00222">
    <property type="entry name" value="Sec7"/>
    <property type="match status" value="1"/>
</dbReference>
<dbReference type="InterPro" id="IPR000904">
    <property type="entry name" value="Sec7_dom"/>
</dbReference>
<organism evidence="2 3">
    <name type="scientific">Dinothrombium tinctorium</name>
    <dbReference type="NCBI Taxonomy" id="1965070"/>
    <lineage>
        <taxon>Eukaryota</taxon>
        <taxon>Metazoa</taxon>
        <taxon>Ecdysozoa</taxon>
        <taxon>Arthropoda</taxon>
        <taxon>Chelicerata</taxon>
        <taxon>Arachnida</taxon>
        <taxon>Acari</taxon>
        <taxon>Acariformes</taxon>
        <taxon>Trombidiformes</taxon>
        <taxon>Prostigmata</taxon>
        <taxon>Anystina</taxon>
        <taxon>Parasitengona</taxon>
        <taxon>Trombidioidea</taxon>
        <taxon>Trombidiidae</taxon>
        <taxon>Dinothrombium</taxon>
    </lineage>
</organism>
<reference evidence="2 3" key="1">
    <citation type="journal article" date="2018" name="Gigascience">
        <title>Genomes of trombidid mites reveal novel predicted allergens and laterally-transferred genes associated with secondary metabolism.</title>
        <authorList>
            <person name="Dong X."/>
            <person name="Chaisiri K."/>
            <person name="Xia D."/>
            <person name="Armstrong S.D."/>
            <person name="Fang Y."/>
            <person name="Donnelly M.J."/>
            <person name="Kadowaki T."/>
            <person name="McGarry J.W."/>
            <person name="Darby A.C."/>
            <person name="Makepeace B.L."/>
        </authorList>
    </citation>
    <scope>NUCLEOTIDE SEQUENCE [LARGE SCALE GENOMIC DNA]</scope>
    <source>
        <strain evidence="2">UoL-WK</strain>
    </source>
</reference>
<name>A0A443Q6H8_9ACAR</name>